<evidence type="ECO:0000256" key="6">
    <source>
        <dbReference type="ARBA" id="ARBA00023004"/>
    </source>
</evidence>
<dbReference type="InterPro" id="IPR036396">
    <property type="entry name" value="Cyt_P450_sf"/>
</dbReference>
<dbReference type="CDD" id="cd11073">
    <property type="entry name" value="CYP76-like"/>
    <property type="match status" value="1"/>
</dbReference>
<dbReference type="PROSITE" id="PS00086">
    <property type="entry name" value="CYTOCHROME_P450"/>
    <property type="match status" value="1"/>
</dbReference>
<dbReference type="GO" id="GO:0005506">
    <property type="term" value="F:iron ion binding"/>
    <property type="evidence" value="ECO:0007669"/>
    <property type="project" value="InterPro"/>
</dbReference>
<evidence type="ECO:0000256" key="1">
    <source>
        <dbReference type="ARBA" id="ARBA00001971"/>
    </source>
</evidence>
<comment type="cofactor">
    <cofactor evidence="1 8">
        <name>heme</name>
        <dbReference type="ChEBI" id="CHEBI:30413"/>
    </cofactor>
</comment>
<dbReference type="InterPro" id="IPR002401">
    <property type="entry name" value="Cyt_P450_E_grp-I"/>
</dbReference>
<evidence type="ECO:0000313" key="11">
    <source>
        <dbReference type="EMBL" id="THF94349.1"/>
    </source>
</evidence>
<dbReference type="STRING" id="542762.A0A4S4CWU9"/>
<keyword evidence="6 8" id="KW-0408">Iron</keyword>
<dbReference type="SUPFAM" id="SSF48264">
    <property type="entry name" value="Cytochrome P450"/>
    <property type="match status" value="1"/>
</dbReference>
<dbReference type="Proteomes" id="UP000306102">
    <property type="component" value="Unassembled WGS sequence"/>
</dbReference>
<keyword evidence="10" id="KW-1133">Transmembrane helix</keyword>
<evidence type="ECO:0008006" key="13">
    <source>
        <dbReference type="Google" id="ProtNLM"/>
    </source>
</evidence>
<dbReference type="PANTHER" id="PTHR47951:SF3">
    <property type="entry name" value="CYTOCHROME P450, FAMILY 706, SUBFAMILY A, POLYPEPTIDE 4"/>
    <property type="match status" value="1"/>
</dbReference>
<evidence type="ECO:0000256" key="3">
    <source>
        <dbReference type="ARBA" id="ARBA00022617"/>
    </source>
</evidence>
<keyword evidence="10" id="KW-0812">Transmembrane</keyword>
<dbReference type="GO" id="GO:0004497">
    <property type="term" value="F:monooxygenase activity"/>
    <property type="evidence" value="ECO:0007669"/>
    <property type="project" value="UniProtKB-KW"/>
</dbReference>
<accession>A0A4S4CWU9</accession>
<feature type="transmembrane region" description="Helical" evidence="10">
    <location>
        <begin position="28"/>
        <end position="54"/>
    </location>
</feature>
<dbReference type="AlphaFoldDB" id="A0A4S4CWU9"/>
<keyword evidence="3 8" id="KW-0349">Heme</keyword>
<protein>
    <recommendedName>
        <fullName evidence="13">Cytochrome P450</fullName>
    </recommendedName>
</protein>
<keyword evidence="7 9" id="KW-0503">Monooxygenase</keyword>
<keyword evidence="4 8" id="KW-0479">Metal-binding</keyword>
<dbReference type="PRINTS" id="PR00385">
    <property type="entry name" value="P450"/>
</dbReference>
<dbReference type="EMBL" id="SDRB02013699">
    <property type="protein sequence ID" value="THF94349.1"/>
    <property type="molecule type" value="Genomic_DNA"/>
</dbReference>
<dbReference type="GO" id="GO:0020037">
    <property type="term" value="F:heme binding"/>
    <property type="evidence" value="ECO:0007669"/>
    <property type="project" value="InterPro"/>
</dbReference>
<dbReference type="PANTHER" id="PTHR47951">
    <property type="entry name" value="OS08G0547900 PROTEIN"/>
    <property type="match status" value="1"/>
</dbReference>
<keyword evidence="10" id="KW-0472">Membrane</keyword>
<dbReference type="Pfam" id="PF00067">
    <property type="entry name" value="p450"/>
    <property type="match status" value="1"/>
</dbReference>
<sequence length="533" mass="60608">MLQRLITFTTSHTLSWWLWTTKNNDNELLLSSIHLTATVLVILITMSWFAWTFINQSKKNNPRPPLPPGPHTLPLVGNLLSLDPEFHKYITTLAKTYGPIFTLWLGQKLTIVVSSPAIAREMLKDHDTTFANRDVSVAAKQSAYGVGDVAWSHYGSEWRMLRKLAVHGMLSNTRLDSVYSLRRGEIRRTIGYIFRNLVGSPVNISDQMFLILFNVVTNMLWGCSIEGEDRVSIGFDGMIRLLGKPNISDFYPGLARFDLQGIEKKMRGVMKRVDEIFDMMIDQRMKRDGEGGEKESKDFLQFLLEHKDEGGEAKTPLTMAQVKAMLMDMVVGGTDTTINSVEAAMAEMMNKPQVMQKLQLELDTIVGKDHIVEECHIPKLPYLYAIMKETLRLHPILPLLMPHSPSETCTIGGYTIPKGTRILFNVWAIHRDPLIWENPLEFDPERFLNGKWYYNGNDFAYFPFGSGRRICPGISMAERVFMFSIASLVHSFEWKLPEGEKLDLTESFGIVLKKKISLVAIPSPRLSDPGLYE</sequence>
<keyword evidence="12" id="KW-1185">Reference proteome</keyword>
<evidence type="ECO:0000313" key="12">
    <source>
        <dbReference type="Proteomes" id="UP000306102"/>
    </source>
</evidence>
<dbReference type="InterPro" id="IPR017972">
    <property type="entry name" value="Cyt_P450_CS"/>
</dbReference>
<dbReference type="Gene3D" id="1.10.630.10">
    <property type="entry name" value="Cytochrome P450"/>
    <property type="match status" value="1"/>
</dbReference>
<evidence type="ECO:0000256" key="8">
    <source>
        <dbReference type="PIRSR" id="PIRSR602401-1"/>
    </source>
</evidence>
<proteinExistence type="inferred from homology"/>
<name>A0A4S4CWU9_CAMSN</name>
<evidence type="ECO:0000256" key="5">
    <source>
        <dbReference type="ARBA" id="ARBA00023002"/>
    </source>
</evidence>
<evidence type="ECO:0000256" key="2">
    <source>
        <dbReference type="ARBA" id="ARBA00010617"/>
    </source>
</evidence>
<evidence type="ECO:0000256" key="10">
    <source>
        <dbReference type="SAM" id="Phobius"/>
    </source>
</evidence>
<feature type="binding site" description="axial binding residue" evidence="8">
    <location>
        <position position="471"/>
    </location>
    <ligand>
        <name>heme</name>
        <dbReference type="ChEBI" id="CHEBI:30413"/>
    </ligand>
    <ligandPart>
        <name>Fe</name>
        <dbReference type="ChEBI" id="CHEBI:18248"/>
    </ligandPart>
</feature>
<gene>
    <name evidence="11" type="ORF">TEA_029893</name>
</gene>
<evidence type="ECO:0000256" key="7">
    <source>
        <dbReference type="ARBA" id="ARBA00023033"/>
    </source>
</evidence>
<evidence type="ECO:0000256" key="9">
    <source>
        <dbReference type="RuleBase" id="RU000461"/>
    </source>
</evidence>
<comment type="caution">
    <text evidence="11">The sequence shown here is derived from an EMBL/GenBank/DDBJ whole genome shotgun (WGS) entry which is preliminary data.</text>
</comment>
<dbReference type="GO" id="GO:0016705">
    <property type="term" value="F:oxidoreductase activity, acting on paired donors, with incorporation or reduction of molecular oxygen"/>
    <property type="evidence" value="ECO:0007669"/>
    <property type="project" value="InterPro"/>
</dbReference>
<dbReference type="PRINTS" id="PR00463">
    <property type="entry name" value="EP450I"/>
</dbReference>
<keyword evidence="5 9" id="KW-0560">Oxidoreductase</keyword>
<organism evidence="11 12">
    <name type="scientific">Camellia sinensis var. sinensis</name>
    <name type="common">China tea</name>
    <dbReference type="NCBI Taxonomy" id="542762"/>
    <lineage>
        <taxon>Eukaryota</taxon>
        <taxon>Viridiplantae</taxon>
        <taxon>Streptophyta</taxon>
        <taxon>Embryophyta</taxon>
        <taxon>Tracheophyta</taxon>
        <taxon>Spermatophyta</taxon>
        <taxon>Magnoliopsida</taxon>
        <taxon>eudicotyledons</taxon>
        <taxon>Gunneridae</taxon>
        <taxon>Pentapetalae</taxon>
        <taxon>asterids</taxon>
        <taxon>Ericales</taxon>
        <taxon>Theaceae</taxon>
        <taxon>Camellia</taxon>
    </lineage>
</organism>
<dbReference type="FunFam" id="1.10.630.10:FF:000126">
    <property type="entry name" value="Predicted protein"/>
    <property type="match status" value="1"/>
</dbReference>
<dbReference type="InterPro" id="IPR001128">
    <property type="entry name" value="Cyt_P450"/>
</dbReference>
<evidence type="ECO:0000256" key="4">
    <source>
        <dbReference type="ARBA" id="ARBA00022723"/>
    </source>
</evidence>
<reference evidence="11 12" key="1">
    <citation type="journal article" date="2018" name="Proc. Natl. Acad. Sci. U.S.A.">
        <title>Draft genome sequence of Camellia sinensis var. sinensis provides insights into the evolution of the tea genome and tea quality.</title>
        <authorList>
            <person name="Wei C."/>
            <person name="Yang H."/>
            <person name="Wang S."/>
            <person name="Zhao J."/>
            <person name="Liu C."/>
            <person name="Gao L."/>
            <person name="Xia E."/>
            <person name="Lu Y."/>
            <person name="Tai Y."/>
            <person name="She G."/>
            <person name="Sun J."/>
            <person name="Cao H."/>
            <person name="Tong W."/>
            <person name="Gao Q."/>
            <person name="Li Y."/>
            <person name="Deng W."/>
            <person name="Jiang X."/>
            <person name="Wang W."/>
            <person name="Chen Q."/>
            <person name="Zhang S."/>
            <person name="Li H."/>
            <person name="Wu J."/>
            <person name="Wang P."/>
            <person name="Li P."/>
            <person name="Shi C."/>
            <person name="Zheng F."/>
            <person name="Jian J."/>
            <person name="Huang B."/>
            <person name="Shan D."/>
            <person name="Shi M."/>
            <person name="Fang C."/>
            <person name="Yue Y."/>
            <person name="Li F."/>
            <person name="Li D."/>
            <person name="Wei S."/>
            <person name="Han B."/>
            <person name="Jiang C."/>
            <person name="Yin Y."/>
            <person name="Xia T."/>
            <person name="Zhang Z."/>
            <person name="Bennetzen J.L."/>
            <person name="Zhao S."/>
            <person name="Wan X."/>
        </authorList>
    </citation>
    <scope>NUCLEOTIDE SEQUENCE [LARGE SCALE GENOMIC DNA]</scope>
    <source>
        <strain evidence="12">cv. Shuchazao</strain>
        <tissue evidence="11">Leaf</tissue>
    </source>
</reference>
<comment type="similarity">
    <text evidence="2 9">Belongs to the cytochrome P450 family.</text>
</comment>